<protein>
    <submittedName>
        <fullName evidence="4">Alpha/beta hydrolase</fullName>
    </submittedName>
</protein>
<keyword evidence="2 4" id="KW-0378">Hydrolase</keyword>
<comment type="caution">
    <text evidence="4">The sequence shown here is derived from an EMBL/GenBank/DDBJ whole genome shotgun (WGS) entry which is preliminary data.</text>
</comment>
<proteinExistence type="inferred from homology"/>
<dbReference type="OrthoDB" id="5523653at2"/>
<dbReference type="Gene3D" id="3.40.50.1820">
    <property type="entry name" value="alpha/beta hydrolase"/>
    <property type="match status" value="1"/>
</dbReference>
<dbReference type="SUPFAM" id="SSF53474">
    <property type="entry name" value="alpha/beta-Hydrolases"/>
    <property type="match status" value="1"/>
</dbReference>
<evidence type="ECO:0000256" key="3">
    <source>
        <dbReference type="SAM" id="SignalP"/>
    </source>
</evidence>
<dbReference type="InterPro" id="IPR029058">
    <property type="entry name" value="AB_hydrolase_fold"/>
</dbReference>
<evidence type="ECO:0000256" key="2">
    <source>
        <dbReference type="ARBA" id="ARBA00022801"/>
    </source>
</evidence>
<dbReference type="InterPro" id="IPR000801">
    <property type="entry name" value="Esterase-like"/>
</dbReference>
<accession>A0A4T3F3B9</accession>
<dbReference type="InterPro" id="IPR052558">
    <property type="entry name" value="Siderophore_Hydrolase_D"/>
</dbReference>
<dbReference type="Pfam" id="PF00756">
    <property type="entry name" value="Esterase"/>
    <property type="match status" value="1"/>
</dbReference>
<feature type="signal peptide" evidence="3">
    <location>
        <begin position="1"/>
        <end position="20"/>
    </location>
</feature>
<evidence type="ECO:0000256" key="1">
    <source>
        <dbReference type="ARBA" id="ARBA00005622"/>
    </source>
</evidence>
<dbReference type="EMBL" id="SSHH01000001">
    <property type="protein sequence ID" value="TIX51658.1"/>
    <property type="molecule type" value="Genomic_DNA"/>
</dbReference>
<keyword evidence="3" id="KW-0732">Signal</keyword>
<keyword evidence="5" id="KW-1185">Reference proteome</keyword>
<dbReference type="AlphaFoldDB" id="A0A4T3F3B9"/>
<dbReference type="PANTHER" id="PTHR40841">
    <property type="entry name" value="SIDEROPHORE TRIACETYLFUSARININE C ESTERASE"/>
    <property type="match status" value="1"/>
</dbReference>
<feature type="chain" id="PRO_5020256905" evidence="3">
    <location>
        <begin position="21"/>
        <end position="277"/>
    </location>
</feature>
<evidence type="ECO:0000313" key="4">
    <source>
        <dbReference type="EMBL" id="TIX51658.1"/>
    </source>
</evidence>
<name>A0A4T3F3B9_9SPHN</name>
<dbReference type="PANTHER" id="PTHR40841:SF2">
    <property type="entry name" value="SIDEROPHORE-DEGRADING ESTERASE (EUROFUNG)"/>
    <property type="match status" value="1"/>
</dbReference>
<gene>
    <name evidence="4" type="ORF">E5222_04195</name>
</gene>
<reference evidence="4 5" key="1">
    <citation type="submission" date="2019-04" db="EMBL/GenBank/DDBJ databases">
        <title>Altererythrobacter aquimixticola sp. nov., isolated from sediment of junction between the ocean and a freshwater spring.</title>
        <authorList>
            <person name="Yoon J.-H."/>
        </authorList>
    </citation>
    <scope>NUCLEOTIDE SEQUENCE [LARGE SCALE GENOMIC DNA]</scope>
    <source>
        <strain evidence="4 5">SSKS-13</strain>
    </source>
</reference>
<comment type="similarity">
    <text evidence="1">Belongs to the esterase D family.</text>
</comment>
<dbReference type="Proteomes" id="UP000309389">
    <property type="component" value="Unassembled WGS sequence"/>
</dbReference>
<evidence type="ECO:0000313" key="5">
    <source>
        <dbReference type="Proteomes" id="UP000309389"/>
    </source>
</evidence>
<sequence>MVRHLVALALLAMAMAPASAQAQAWQLERSEVHKIEAEDGHAYSVSIAWPQGDAPEQGWPVLWVLDGADNFAIAALTARRLARAGERSGIHHGVVVGIDSGPLTRRIFDYTPRLEGYEIPAGLPGHGHMTGGSQAFLALVRQSIVPVVARNVPIDNARQTLLGHSFGAVLALEAMEGEGPWSRFAVVSPSLWFGDEVPVTRIRPSGKVGEVLIALGDGETSRAGTEACDAAERLRDRLAEHGIASQVSLLSGHDHGTTMLAAMGQAIALAFGEEGRK</sequence>
<organism evidence="4 5">
    <name type="scientific">Alteraurantiacibacter aquimixticola</name>
    <dbReference type="NCBI Taxonomy" id="2489173"/>
    <lineage>
        <taxon>Bacteria</taxon>
        <taxon>Pseudomonadati</taxon>
        <taxon>Pseudomonadota</taxon>
        <taxon>Alphaproteobacteria</taxon>
        <taxon>Sphingomonadales</taxon>
        <taxon>Erythrobacteraceae</taxon>
        <taxon>Alteraurantiacibacter</taxon>
    </lineage>
</organism>
<dbReference type="GO" id="GO:0016788">
    <property type="term" value="F:hydrolase activity, acting on ester bonds"/>
    <property type="evidence" value="ECO:0007669"/>
    <property type="project" value="TreeGrafter"/>
</dbReference>